<dbReference type="GO" id="GO:0006879">
    <property type="term" value="P:intracellular iron ion homeostasis"/>
    <property type="evidence" value="ECO:0007669"/>
    <property type="project" value="UniProtKB-KW"/>
</dbReference>
<keyword evidence="2 7" id="KW-0409">Iron storage</keyword>
<evidence type="ECO:0000256" key="2">
    <source>
        <dbReference type="ARBA" id="ARBA00022434"/>
    </source>
</evidence>
<sequence length="170" mass="19430">MLKPEMIAKLNEQITAEMYASNLYLQMSAWCEEQGLSGAAAFFRQHVPEELSHRDKFIDYLIECDAPVTVGAVAAPPTEFKNLVDMINKAFEHELKVTALINAMAEMALDFKDFNTFNMLQFFIAEQREEEVLFRGILDQVKLVAFKGETGEAMYLINQYLQRLATTHSH</sequence>
<feature type="binding site" evidence="6">
    <location>
        <position position="17"/>
    </location>
    <ligand>
        <name>Fe cation</name>
        <dbReference type="ChEBI" id="CHEBI:24875"/>
        <label>1</label>
    </ligand>
</feature>
<dbReference type="InterPro" id="IPR012347">
    <property type="entry name" value="Ferritin-like"/>
</dbReference>
<accession>W0DU39</accession>
<dbReference type="InterPro" id="IPR001519">
    <property type="entry name" value="Ferritin"/>
</dbReference>
<dbReference type="AlphaFoldDB" id="W0DU39"/>
<evidence type="ECO:0000313" key="10">
    <source>
        <dbReference type="Proteomes" id="UP000005380"/>
    </source>
</evidence>
<dbReference type="EC" id="1.16.3.2" evidence="7"/>
<dbReference type="GO" id="GO:0008199">
    <property type="term" value="F:ferric iron binding"/>
    <property type="evidence" value="ECO:0007669"/>
    <property type="project" value="InterPro"/>
</dbReference>
<reference evidence="9 10" key="1">
    <citation type="submission" date="2013-12" db="EMBL/GenBank/DDBJ databases">
        <authorList>
            <consortium name="DOE Joint Genome Institute"/>
            <person name="Kappler U."/>
            <person name="Huntemann M."/>
            <person name="Han J."/>
            <person name="Chen A."/>
            <person name="Kyrpides N."/>
            <person name="Mavromatis K."/>
            <person name="Markowitz V."/>
            <person name="Palaniappan K."/>
            <person name="Ivanova N."/>
            <person name="Schaumberg A."/>
            <person name="Pati A."/>
            <person name="Liolios K."/>
            <person name="Nordberg H.P."/>
            <person name="Cantor M.N."/>
            <person name="Hua S.X."/>
            <person name="Woyke T."/>
        </authorList>
    </citation>
    <scope>NUCLEOTIDE SEQUENCE [LARGE SCALE GENOMIC DNA]</scope>
    <source>
        <strain evidence="10">AL2</strain>
    </source>
</reference>
<dbReference type="GO" id="GO:0042802">
    <property type="term" value="F:identical protein binding"/>
    <property type="evidence" value="ECO:0007669"/>
    <property type="project" value="UniProtKB-ARBA"/>
</dbReference>
<dbReference type="GO" id="GO:0005829">
    <property type="term" value="C:cytosol"/>
    <property type="evidence" value="ECO:0007669"/>
    <property type="project" value="TreeGrafter"/>
</dbReference>
<dbReference type="InterPro" id="IPR041719">
    <property type="entry name" value="Ferritin_prok"/>
</dbReference>
<keyword evidence="3 6" id="KW-0479">Metal-binding</keyword>
<dbReference type="FunFam" id="1.20.1260.10:FF:000001">
    <property type="entry name" value="Non-heme ferritin"/>
    <property type="match status" value="1"/>
</dbReference>
<comment type="function">
    <text evidence="7">Iron-storage protein.</text>
</comment>
<dbReference type="Pfam" id="PF00210">
    <property type="entry name" value="Ferritin"/>
    <property type="match status" value="1"/>
</dbReference>
<dbReference type="RefSeq" id="WP_006460091.1">
    <property type="nucleotide sequence ID" value="NZ_CP007030.1"/>
</dbReference>
<feature type="domain" description="Ferritin-like diiron" evidence="8">
    <location>
        <begin position="1"/>
        <end position="145"/>
    </location>
</feature>
<feature type="binding site" evidence="6">
    <location>
        <position position="53"/>
    </location>
    <ligand>
        <name>Fe cation</name>
        <dbReference type="ChEBI" id="CHEBI:24875"/>
        <label>1</label>
    </ligand>
</feature>
<dbReference type="GO" id="GO:0004322">
    <property type="term" value="F:ferroxidase activity"/>
    <property type="evidence" value="ECO:0007669"/>
    <property type="project" value="TreeGrafter"/>
</dbReference>
<feature type="binding site" evidence="6">
    <location>
        <position position="127"/>
    </location>
    <ligand>
        <name>Fe cation</name>
        <dbReference type="ChEBI" id="CHEBI:24875"/>
        <label>1</label>
    </ligand>
</feature>
<dbReference type="InParanoid" id="W0DU39"/>
<dbReference type="HOGENOM" id="CLU_065681_1_0_6"/>
<dbReference type="InterPro" id="IPR009078">
    <property type="entry name" value="Ferritin-like_SF"/>
</dbReference>
<dbReference type="InterPro" id="IPR008331">
    <property type="entry name" value="Ferritin_DPS_dom"/>
</dbReference>
<evidence type="ECO:0000256" key="6">
    <source>
        <dbReference type="PIRSR" id="PIRSR601519-1"/>
    </source>
</evidence>
<evidence type="ECO:0000259" key="8">
    <source>
        <dbReference type="PROSITE" id="PS50905"/>
    </source>
</evidence>
<dbReference type="GO" id="GO:0008198">
    <property type="term" value="F:ferrous iron binding"/>
    <property type="evidence" value="ECO:0007669"/>
    <property type="project" value="TreeGrafter"/>
</dbReference>
<feature type="binding site" evidence="6">
    <location>
        <position position="94"/>
    </location>
    <ligand>
        <name>Fe cation</name>
        <dbReference type="ChEBI" id="CHEBI:24875"/>
        <label>1</label>
    </ligand>
</feature>
<keyword evidence="10" id="KW-1185">Reference proteome</keyword>
<keyword evidence="4" id="KW-0560">Oxidoreductase</keyword>
<dbReference type="KEGG" id="tao:THIAE_10305"/>
<dbReference type="FunCoup" id="W0DU39">
    <property type="interactions" value="197"/>
</dbReference>
<proteinExistence type="inferred from homology"/>
<evidence type="ECO:0000256" key="7">
    <source>
        <dbReference type="RuleBase" id="RU361145"/>
    </source>
</evidence>
<comment type="subcellular location">
    <subcellularLocation>
        <location evidence="7">Cytoplasm</location>
    </subcellularLocation>
</comment>
<dbReference type="SUPFAM" id="SSF47240">
    <property type="entry name" value="Ferritin-like"/>
    <property type="match status" value="1"/>
</dbReference>
<name>W0DU39_9GAMM</name>
<dbReference type="PANTHER" id="PTHR11431:SF127">
    <property type="entry name" value="BACTERIAL NON-HEME FERRITIN"/>
    <property type="match status" value="1"/>
</dbReference>
<evidence type="ECO:0000256" key="5">
    <source>
        <dbReference type="ARBA" id="ARBA00023004"/>
    </source>
</evidence>
<dbReference type="OrthoDB" id="9801481at2"/>
<dbReference type="EMBL" id="CP007030">
    <property type="protein sequence ID" value="AHF02100.1"/>
    <property type="molecule type" value="Genomic_DNA"/>
</dbReference>
<evidence type="ECO:0000256" key="4">
    <source>
        <dbReference type="ARBA" id="ARBA00023002"/>
    </source>
</evidence>
<organism evidence="9 10">
    <name type="scientific">Thiomicrospira aerophila AL3</name>
    <dbReference type="NCBI Taxonomy" id="717772"/>
    <lineage>
        <taxon>Bacteria</taxon>
        <taxon>Pseudomonadati</taxon>
        <taxon>Pseudomonadota</taxon>
        <taxon>Gammaproteobacteria</taxon>
        <taxon>Thiotrichales</taxon>
        <taxon>Piscirickettsiaceae</taxon>
        <taxon>Thiomicrospira</taxon>
    </lineage>
</organism>
<feature type="binding site" evidence="6">
    <location>
        <position position="50"/>
    </location>
    <ligand>
        <name>Fe cation</name>
        <dbReference type="ChEBI" id="CHEBI:24875"/>
        <label>1</label>
    </ligand>
</feature>
<dbReference type="GO" id="GO:0006826">
    <property type="term" value="P:iron ion transport"/>
    <property type="evidence" value="ECO:0007669"/>
    <property type="project" value="InterPro"/>
</dbReference>
<comment type="similarity">
    <text evidence="1 7">Belongs to the ferritin family. Prokaryotic subfamily.</text>
</comment>
<evidence type="ECO:0000313" key="9">
    <source>
        <dbReference type="EMBL" id="AHF02100.1"/>
    </source>
</evidence>
<comment type="catalytic activity">
    <reaction evidence="7">
        <text>4 Fe(2+) + O2 + 6 H2O = 4 iron(III) oxide-hydroxide + 12 H(+)</text>
        <dbReference type="Rhea" id="RHEA:11972"/>
        <dbReference type="ChEBI" id="CHEBI:15377"/>
        <dbReference type="ChEBI" id="CHEBI:15378"/>
        <dbReference type="ChEBI" id="CHEBI:15379"/>
        <dbReference type="ChEBI" id="CHEBI:29033"/>
        <dbReference type="ChEBI" id="CHEBI:78619"/>
        <dbReference type="EC" id="1.16.3.2"/>
    </reaction>
</comment>
<dbReference type="InterPro" id="IPR009040">
    <property type="entry name" value="Ferritin-like_diiron"/>
</dbReference>
<dbReference type="Proteomes" id="UP000005380">
    <property type="component" value="Chromosome"/>
</dbReference>
<dbReference type="STRING" id="717772.THIAE_10305"/>
<protein>
    <recommendedName>
        <fullName evidence="7">Ferritin</fullName>
        <ecNumber evidence="7">1.16.3.2</ecNumber>
    </recommendedName>
</protein>
<keyword evidence="7" id="KW-0963">Cytoplasm</keyword>
<gene>
    <name evidence="9" type="ORF">THIAE_10305</name>
</gene>
<dbReference type="eggNOG" id="COG1528">
    <property type="taxonomic scope" value="Bacteria"/>
</dbReference>
<dbReference type="PANTHER" id="PTHR11431">
    <property type="entry name" value="FERRITIN"/>
    <property type="match status" value="1"/>
</dbReference>
<keyword evidence="5 6" id="KW-0408">Iron</keyword>
<dbReference type="CDD" id="cd01055">
    <property type="entry name" value="Nonheme_Ferritin"/>
    <property type="match status" value="1"/>
</dbReference>
<dbReference type="Gene3D" id="1.20.1260.10">
    <property type="match status" value="1"/>
</dbReference>
<evidence type="ECO:0000256" key="1">
    <source>
        <dbReference type="ARBA" id="ARBA00006950"/>
    </source>
</evidence>
<dbReference type="PROSITE" id="PS50905">
    <property type="entry name" value="FERRITIN_LIKE"/>
    <property type="match status" value="1"/>
</dbReference>
<evidence type="ECO:0000256" key="3">
    <source>
        <dbReference type="ARBA" id="ARBA00022723"/>
    </source>
</evidence>